<reference evidence="5 6" key="1">
    <citation type="journal article" date="2016" name="Fungal Biol.">
        <title>The genome of Xylona heveae provides a window into fungal endophytism.</title>
        <authorList>
            <person name="Gazis R."/>
            <person name="Kuo A."/>
            <person name="Riley R."/>
            <person name="LaButti K."/>
            <person name="Lipzen A."/>
            <person name="Lin J."/>
            <person name="Amirebrahimi M."/>
            <person name="Hesse C.N."/>
            <person name="Spatafora J.W."/>
            <person name="Henrissat B."/>
            <person name="Hainaut M."/>
            <person name="Grigoriev I.V."/>
            <person name="Hibbett D.S."/>
        </authorList>
    </citation>
    <scope>NUCLEOTIDE SEQUENCE [LARGE SCALE GENOMIC DNA]</scope>
    <source>
        <strain evidence="5 6">TC161</strain>
    </source>
</reference>
<dbReference type="PANTHER" id="PTHR43986:SF1">
    <property type="entry name" value="ELONGATION FACTOR 1-GAMMA"/>
    <property type="match status" value="1"/>
</dbReference>
<evidence type="ECO:0000256" key="2">
    <source>
        <dbReference type="RuleBase" id="RU003494"/>
    </source>
</evidence>
<dbReference type="Pfam" id="PF02798">
    <property type="entry name" value="GST_N"/>
    <property type="match status" value="1"/>
</dbReference>
<dbReference type="FunCoup" id="A0A164ZVZ8">
    <property type="interactions" value="14"/>
</dbReference>
<keyword evidence="5" id="KW-0251">Elongation factor</keyword>
<protein>
    <submittedName>
        <fullName evidence="5">Elongation factor EF-1 gamma subunit</fullName>
    </submittedName>
</protein>
<dbReference type="EMBL" id="KV407465">
    <property type="protein sequence ID" value="KZF19601.1"/>
    <property type="molecule type" value="Genomic_DNA"/>
</dbReference>
<keyword evidence="6" id="KW-1185">Reference proteome</keyword>
<dbReference type="SFLD" id="SFLDS00019">
    <property type="entry name" value="Glutathione_Transferase_(cytos"/>
    <property type="match status" value="1"/>
</dbReference>
<dbReference type="RefSeq" id="XP_018185156.1">
    <property type="nucleotide sequence ID" value="XM_018336348.1"/>
</dbReference>
<dbReference type="InterPro" id="IPR036249">
    <property type="entry name" value="Thioredoxin-like_sf"/>
</dbReference>
<dbReference type="STRING" id="1328760.A0A164ZVZ8"/>
<dbReference type="OMA" id="MAIALYI"/>
<dbReference type="SUPFAM" id="SSF52833">
    <property type="entry name" value="Thioredoxin-like"/>
    <property type="match status" value="1"/>
</dbReference>
<comment type="similarity">
    <text evidence="1 2">Belongs to the GST superfamily.</text>
</comment>
<evidence type="ECO:0000256" key="1">
    <source>
        <dbReference type="ARBA" id="ARBA00007409"/>
    </source>
</evidence>
<dbReference type="PROSITE" id="PS50404">
    <property type="entry name" value="GST_NTER"/>
    <property type="match status" value="1"/>
</dbReference>
<organism evidence="5 6">
    <name type="scientific">Xylona heveae (strain CBS 132557 / TC161)</name>
    <dbReference type="NCBI Taxonomy" id="1328760"/>
    <lineage>
        <taxon>Eukaryota</taxon>
        <taxon>Fungi</taxon>
        <taxon>Dikarya</taxon>
        <taxon>Ascomycota</taxon>
        <taxon>Pezizomycotina</taxon>
        <taxon>Xylonomycetes</taxon>
        <taxon>Xylonales</taxon>
        <taxon>Xylonaceae</taxon>
        <taxon>Xylona</taxon>
    </lineage>
</organism>
<dbReference type="InterPro" id="IPR040079">
    <property type="entry name" value="Glutathione_S-Trfase"/>
</dbReference>
<sequence>MSFGKLYHYPNAPRATMCLVVAALNGLNVELVEAWPIKVDPSKGGVGDTYLAKFPTGKVPALERPDGYTVYECIAVAYYLAKQNPKTTLLGTSLEEESSILQWASFANSELLPPIMAWINPVVGKAPSSPEILAAAEANNEKLISVLEKTLHGKKYLVGDNLTLADLFVVAALARGYQFIFTKKFAEAHPNIHEYYLRVRSIPEYVKTNGEAYVLDEIAFKK</sequence>
<dbReference type="CDD" id="cd03044">
    <property type="entry name" value="GST_N_EF1Bgamma"/>
    <property type="match status" value="1"/>
</dbReference>
<dbReference type="AlphaFoldDB" id="A0A164ZVZ8"/>
<accession>A0A164ZVZ8</accession>
<dbReference type="InterPro" id="IPR010987">
    <property type="entry name" value="Glutathione-S-Trfase_C-like"/>
</dbReference>
<dbReference type="OrthoDB" id="249703at2759"/>
<dbReference type="InterPro" id="IPR050802">
    <property type="entry name" value="EF-GSTs"/>
</dbReference>
<dbReference type="PANTHER" id="PTHR43986">
    <property type="entry name" value="ELONGATION FACTOR 1-GAMMA"/>
    <property type="match status" value="1"/>
</dbReference>
<feature type="domain" description="GST C-terminal" evidence="4">
    <location>
        <begin position="93"/>
        <end position="222"/>
    </location>
</feature>
<dbReference type="PROSITE" id="PS50405">
    <property type="entry name" value="GST_CTER"/>
    <property type="match status" value="1"/>
</dbReference>
<dbReference type="GO" id="GO:0005634">
    <property type="term" value="C:nucleus"/>
    <property type="evidence" value="ECO:0007669"/>
    <property type="project" value="TreeGrafter"/>
</dbReference>
<dbReference type="Gene3D" id="1.20.1050.10">
    <property type="match status" value="1"/>
</dbReference>
<dbReference type="Proteomes" id="UP000076632">
    <property type="component" value="Unassembled WGS sequence"/>
</dbReference>
<dbReference type="InterPro" id="IPR036282">
    <property type="entry name" value="Glutathione-S-Trfase_C_sf"/>
</dbReference>
<dbReference type="FunFam" id="3.40.30.10:FF:000142">
    <property type="entry name" value="Elongation factor 1 gamma"/>
    <property type="match status" value="1"/>
</dbReference>
<dbReference type="InterPro" id="IPR004046">
    <property type="entry name" value="GST_C"/>
</dbReference>
<evidence type="ECO:0000259" key="3">
    <source>
        <dbReference type="PROSITE" id="PS50404"/>
    </source>
</evidence>
<dbReference type="InParanoid" id="A0A164ZVZ8"/>
<name>A0A164ZVZ8_XYLHT</name>
<keyword evidence="5" id="KW-0648">Protein biosynthesis</keyword>
<evidence type="ECO:0000259" key="4">
    <source>
        <dbReference type="PROSITE" id="PS50405"/>
    </source>
</evidence>
<dbReference type="GO" id="GO:0005737">
    <property type="term" value="C:cytoplasm"/>
    <property type="evidence" value="ECO:0007669"/>
    <property type="project" value="TreeGrafter"/>
</dbReference>
<dbReference type="InterPro" id="IPR004045">
    <property type="entry name" value="Glutathione_S-Trfase_N"/>
</dbReference>
<feature type="domain" description="GST N-terminal" evidence="3">
    <location>
        <begin position="2"/>
        <end position="88"/>
    </location>
</feature>
<proteinExistence type="inferred from homology"/>
<dbReference type="GO" id="GO:0003746">
    <property type="term" value="F:translation elongation factor activity"/>
    <property type="evidence" value="ECO:0007669"/>
    <property type="project" value="UniProtKB-KW"/>
</dbReference>
<evidence type="ECO:0000313" key="6">
    <source>
        <dbReference type="Proteomes" id="UP000076632"/>
    </source>
</evidence>
<dbReference type="CDD" id="cd03181">
    <property type="entry name" value="GST_C_EF1Bgamma_like"/>
    <property type="match status" value="1"/>
</dbReference>
<dbReference type="SFLD" id="SFLDG00358">
    <property type="entry name" value="Main_(cytGST)"/>
    <property type="match status" value="1"/>
</dbReference>
<evidence type="ECO:0000313" key="5">
    <source>
        <dbReference type="EMBL" id="KZF19601.1"/>
    </source>
</evidence>
<dbReference type="Gene3D" id="3.40.30.10">
    <property type="entry name" value="Glutaredoxin"/>
    <property type="match status" value="1"/>
</dbReference>
<gene>
    <name evidence="5" type="ORF">L228DRAFT_285549</name>
</gene>
<dbReference type="FunFam" id="1.20.1050.10:FF:000006">
    <property type="entry name" value="Elongation factor 1 gamma"/>
    <property type="match status" value="1"/>
</dbReference>
<dbReference type="SUPFAM" id="SSF47616">
    <property type="entry name" value="GST C-terminal domain-like"/>
    <property type="match status" value="1"/>
</dbReference>
<dbReference type="Pfam" id="PF00043">
    <property type="entry name" value="GST_C"/>
    <property type="match status" value="1"/>
</dbReference>
<dbReference type="GeneID" id="28901485"/>